<dbReference type="Pfam" id="PF01774">
    <property type="entry name" value="UreD"/>
    <property type="match status" value="1"/>
</dbReference>
<organism evidence="4">
    <name type="scientific">Polaromonas hydrogenivorans</name>
    <dbReference type="NCBI Taxonomy" id="335476"/>
    <lineage>
        <taxon>Bacteria</taxon>
        <taxon>Pseudomonadati</taxon>
        <taxon>Pseudomonadota</taxon>
        <taxon>Betaproteobacteria</taxon>
        <taxon>Burkholderiales</taxon>
        <taxon>Comamonadaceae</taxon>
        <taxon>Polaromonas</taxon>
    </lineage>
</organism>
<accession>A0AAU7LP21</accession>
<dbReference type="HAMAP" id="MF_01384">
    <property type="entry name" value="UreD"/>
    <property type="match status" value="1"/>
</dbReference>
<dbReference type="EMBL" id="CP157675">
    <property type="protein sequence ID" value="XBP69360.1"/>
    <property type="molecule type" value="Genomic_DNA"/>
</dbReference>
<name>A0AAU7LP21_9BURK</name>
<evidence type="ECO:0000256" key="2">
    <source>
        <dbReference type="ARBA" id="ARBA00023186"/>
    </source>
</evidence>
<dbReference type="RefSeq" id="WP_349277915.1">
    <property type="nucleotide sequence ID" value="NZ_CBCSCU010000063.1"/>
</dbReference>
<dbReference type="PANTHER" id="PTHR33643">
    <property type="entry name" value="UREASE ACCESSORY PROTEIN D"/>
    <property type="match status" value="1"/>
</dbReference>
<proteinExistence type="inferred from homology"/>
<comment type="similarity">
    <text evidence="1 3">Belongs to the UreD family.</text>
</comment>
<comment type="subcellular location">
    <subcellularLocation>
        <location evidence="3">Cytoplasm</location>
    </subcellularLocation>
</comment>
<comment type="function">
    <text evidence="3">Required for maturation of urease via the functional incorporation of the urease nickel metallocenter.</text>
</comment>
<dbReference type="GO" id="GO:0016151">
    <property type="term" value="F:nickel cation binding"/>
    <property type="evidence" value="ECO:0007669"/>
    <property type="project" value="UniProtKB-UniRule"/>
</dbReference>
<gene>
    <name evidence="3" type="primary">ureD</name>
    <name evidence="4" type="ORF">ABLV49_15875</name>
</gene>
<keyword evidence="3" id="KW-0996">Nickel insertion</keyword>
<keyword evidence="3" id="KW-0963">Cytoplasm</keyword>
<dbReference type="PANTHER" id="PTHR33643:SF1">
    <property type="entry name" value="UREASE ACCESSORY PROTEIN D"/>
    <property type="match status" value="1"/>
</dbReference>
<evidence type="ECO:0000256" key="3">
    <source>
        <dbReference type="HAMAP-Rule" id="MF_01384"/>
    </source>
</evidence>
<keyword evidence="2 3" id="KW-0143">Chaperone</keyword>
<dbReference type="InterPro" id="IPR002669">
    <property type="entry name" value="UreD"/>
</dbReference>
<sequence>MTWNATLALDYTLQAEKTVAHFRHSGPLRILQSLYPEGDGICHNVIVHPPGGLVGGDTLDLAFSAGPGAHGLVTTPGATRFYRSTGEPALQRTRLSLAAGARMEWLPLEAICYSGCLAENRLTLELAPGAELIGWDVTAFGLPAASLPFALGSFCQHIEMPGVWLERARIKASDTLLMDSPLGLAGQRCMASIFFVAGSKLERNRRQQALDVAREVIEAHALRATAGATSPDGQVVVVRVLAPLVEPAMLLLRQVWQAWRAHFWQQPAAMPRIWSM</sequence>
<protein>
    <recommendedName>
        <fullName evidence="3">Urease accessory protein UreD</fullName>
    </recommendedName>
</protein>
<evidence type="ECO:0000313" key="4">
    <source>
        <dbReference type="EMBL" id="XBP69360.1"/>
    </source>
</evidence>
<reference evidence="4" key="1">
    <citation type="submission" date="2024-05" db="EMBL/GenBank/DDBJ databases">
        <authorList>
            <person name="Bunk B."/>
            <person name="Swiderski J."/>
            <person name="Sproer C."/>
            <person name="Thiel V."/>
        </authorList>
    </citation>
    <scope>NUCLEOTIDE SEQUENCE</scope>
    <source>
        <strain evidence="4">DSM 17735</strain>
    </source>
</reference>
<dbReference type="GO" id="GO:0005737">
    <property type="term" value="C:cytoplasm"/>
    <property type="evidence" value="ECO:0007669"/>
    <property type="project" value="UniProtKB-SubCell"/>
</dbReference>
<comment type="subunit">
    <text evidence="3">UreD, UreF and UreG form a complex that acts as a GTP-hydrolysis-dependent molecular chaperone, activating the urease apoprotein by helping to assemble the nickel containing metallocenter of UreC. The UreE protein probably delivers the nickel.</text>
</comment>
<dbReference type="AlphaFoldDB" id="A0AAU7LP21"/>
<evidence type="ECO:0000256" key="1">
    <source>
        <dbReference type="ARBA" id="ARBA00007177"/>
    </source>
</evidence>